<dbReference type="STRING" id="54.SAMN02745121_06425"/>
<proteinExistence type="predicted"/>
<reference evidence="4" key="1">
    <citation type="submission" date="2016-10" db="EMBL/GenBank/DDBJ databases">
        <authorList>
            <person name="Varghese N."/>
            <person name="Submissions S."/>
        </authorList>
    </citation>
    <scope>NUCLEOTIDE SEQUENCE [LARGE SCALE GENOMIC DNA]</scope>
    <source>
        <strain evidence="4">ATCC 25963</strain>
    </source>
</reference>
<dbReference type="AlphaFoldDB" id="A0A1I2F1F6"/>
<evidence type="ECO:0000259" key="2">
    <source>
        <dbReference type="Pfam" id="PF20032"/>
    </source>
</evidence>
<evidence type="ECO:0000256" key="1">
    <source>
        <dbReference type="SAM" id="SignalP"/>
    </source>
</evidence>
<name>A0A1I2F1F6_9BACT</name>
<accession>A0A1I2F1F6</accession>
<dbReference type="InterPro" id="IPR045426">
    <property type="entry name" value="ADYC"/>
</dbReference>
<dbReference type="EMBL" id="FOMX01000024">
    <property type="protein sequence ID" value="SFE99224.1"/>
    <property type="molecule type" value="Genomic_DNA"/>
</dbReference>
<protein>
    <recommendedName>
        <fullName evidence="2">ADYC domain-containing protein</fullName>
    </recommendedName>
</protein>
<evidence type="ECO:0000313" key="4">
    <source>
        <dbReference type="Proteomes" id="UP000199400"/>
    </source>
</evidence>
<feature type="signal peptide" evidence="1">
    <location>
        <begin position="1"/>
        <end position="18"/>
    </location>
</feature>
<organism evidence="3 4">
    <name type="scientific">Nannocystis exedens</name>
    <dbReference type="NCBI Taxonomy" id="54"/>
    <lineage>
        <taxon>Bacteria</taxon>
        <taxon>Pseudomonadati</taxon>
        <taxon>Myxococcota</taxon>
        <taxon>Polyangia</taxon>
        <taxon>Nannocystales</taxon>
        <taxon>Nannocystaceae</taxon>
        <taxon>Nannocystis</taxon>
    </lineage>
</organism>
<evidence type="ECO:0000313" key="3">
    <source>
        <dbReference type="EMBL" id="SFE99224.1"/>
    </source>
</evidence>
<keyword evidence="4" id="KW-1185">Reference proteome</keyword>
<keyword evidence="1" id="KW-0732">Signal</keyword>
<dbReference type="PROSITE" id="PS51257">
    <property type="entry name" value="PROKAR_LIPOPROTEIN"/>
    <property type="match status" value="1"/>
</dbReference>
<dbReference type="Proteomes" id="UP000199400">
    <property type="component" value="Unassembled WGS sequence"/>
</dbReference>
<gene>
    <name evidence="3" type="ORF">SAMN02745121_06425</name>
</gene>
<dbReference type="Pfam" id="PF20032">
    <property type="entry name" value="ADYC"/>
    <property type="match status" value="1"/>
</dbReference>
<feature type="domain" description="ADYC" evidence="2">
    <location>
        <begin position="104"/>
        <end position="294"/>
    </location>
</feature>
<feature type="chain" id="PRO_5011715921" description="ADYC domain-containing protein" evidence="1">
    <location>
        <begin position="19"/>
        <end position="327"/>
    </location>
</feature>
<sequence>MKMRMITVICSIGMTAAACPSAPESDDELEYRDTACPNCGGNGSNSANANGYPIDQLNLYGWPNDAGVTVTGIKSPVGTTYALRTAGQELAAWDTATDTFVAVGEDLVGWTIKLHEEKAGTIDIEVVDHDMLESWATDGPDVSAYVLAYHNPDNPGELYSICPDPEEDGDDVIKATIVRGELYDDETKDITVNGEWITIACEENAVFKMKLLGYSPDLDFPGLTDPAPLENRQATIRMITADYCGGGHSFTLTGTHVGWENDAGTVTSAYGSAWADVEALWNEDGAICLSNPRYTTLGVVQNLCNLPLCTPQMAATVPHEWTTYKAP</sequence>